<dbReference type="AlphaFoldDB" id="A0A166BMN6"/>
<keyword evidence="3" id="KW-1185">Reference proteome</keyword>
<gene>
    <name evidence="2" type="ORF">EXIGLDRAFT_458962</name>
</gene>
<feature type="compositionally biased region" description="Polar residues" evidence="1">
    <location>
        <begin position="81"/>
        <end position="95"/>
    </location>
</feature>
<evidence type="ECO:0000256" key="1">
    <source>
        <dbReference type="SAM" id="MobiDB-lite"/>
    </source>
</evidence>
<evidence type="ECO:0000313" key="3">
    <source>
        <dbReference type="Proteomes" id="UP000077266"/>
    </source>
</evidence>
<feature type="compositionally biased region" description="Polar residues" evidence="1">
    <location>
        <begin position="103"/>
        <end position="115"/>
    </location>
</feature>
<feature type="region of interest" description="Disordered" evidence="1">
    <location>
        <begin position="60"/>
        <end position="128"/>
    </location>
</feature>
<dbReference type="InParanoid" id="A0A166BMN6"/>
<proteinExistence type="predicted"/>
<evidence type="ECO:0000313" key="2">
    <source>
        <dbReference type="EMBL" id="KZW02500.1"/>
    </source>
</evidence>
<feature type="region of interest" description="Disordered" evidence="1">
    <location>
        <begin position="1"/>
        <end position="21"/>
    </location>
</feature>
<dbReference type="EMBL" id="KV425888">
    <property type="protein sequence ID" value="KZW02500.1"/>
    <property type="molecule type" value="Genomic_DNA"/>
</dbReference>
<dbReference type="Proteomes" id="UP000077266">
    <property type="component" value="Unassembled WGS sequence"/>
</dbReference>
<accession>A0A166BMN6</accession>
<reference evidence="2 3" key="1">
    <citation type="journal article" date="2016" name="Mol. Biol. Evol.">
        <title>Comparative Genomics of Early-Diverging Mushroom-Forming Fungi Provides Insights into the Origins of Lignocellulose Decay Capabilities.</title>
        <authorList>
            <person name="Nagy L.G."/>
            <person name="Riley R."/>
            <person name="Tritt A."/>
            <person name="Adam C."/>
            <person name="Daum C."/>
            <person name="Floudas D."/>
            <person name="Sun H."/>
            <person name="Yadav J.S."/>
            <person name="Pangilinan J."/>
            <person name="Larsson K.H."/>
            <person name="Matsuura K."/>
            <person name="Barry K."/>
            <person name="Labutti K."/>
            <person name="Kuo R."/>
            <person name="Ohm R.A."/>
            <person name="Bhattacharya S.S."/>
            <person name="Shirouzu T."/>
            <person name="Yoshinaga Y."/>
            <person name="Martin F.M."/>
            <person name="Grigoriev I.V."/>
            <person name="Hibbett D.S."/>
        </authorList>
    </citation>
    <scope>NUCLEOTIDE SEQUENCE [LARGE SCALE GENOMIC DNA]</scope>
    <source>
        <strain evidence="2 3">HHB12029</strain>
    </source>
</reference>
<organism evidence="2 3">
    <name type="scientific">Exidia glandulosa HHB12029</name>
    <dbReference type="NCBI Taxonomy" id="1314781"/>
    <lineage>
        <taxon>Eukaryota</taxon>
        <taxon>Fungi</taxon>
        <taxon>Dikarya</taxon>
        <taxon>Basidiomycota</taxon>
        <taxon>Agaricomycotina</taxon>
        <taxon>Agaricomycetes</taxon>
        <taxon>Auriculariales</taxon>
        <taxon>Exidiaceae</taxon>
        <taxon>Exidia</taxon>
    </lineage>
</organism>
<sequence length="200" mass="21616">MQVSDNCARPLDFEAAEPWPPFPTCRVLGGGEASLPATPSLTPTLCCPPGLRSAKCRTCGGRREVDSNPDSGQTADDDDSIQTSRITSRPPNNSKVHPVPISPGTTSPRTTQLRPTASPFIPFSQPAFRGDDAASDTWTLLDEHDELFLEKLRYPRSPRPEVQKLAVPPSLASMRAENIICRIPGVASLARTLQEGIKAM</sequence>
<name>A0A166BMN6_EXIGL</name>
<protein>
    <submittedName>
        <fullName evidence="2">Uncharacterized protein</fullName>
    </submittedName>
</protein>